<dbReference type="PROSITE" id="PS00107">
    <property type="entry name" value="PROTEIN_KINASE_ATP"/>
    <property type="match status" value="1"/>
</dbReference>
<keyword evidence="3" id="KW-0808">Transferase</keyword>
<dbReference type="PROSITE" id="PS00108">
    <property type="entry name" value="PROTEIN_KINASE_ST"/>
    <property type="match status" value="1"/>
</dbReference>
<dbReference type="EMBL" id="JAEACQ010000262">
    <property type="protein sequence ID" value="MBL7631197.1"/>
    <property type="molecule type" value="Genomic_DNA"/>
</dbReference>
<dbReference type="PROSITE" id="PS50011">
    <property type="entry name" value="PROTEIN_KINASE_DOM"/>
    <property type="match status" value="1"/>
</dbReference>
<evidence type="ECO:0000313" key="12">
    <source>
        <dbReference type="Proteomes" id="UP000604475"/>
    </source>
</evidence>
<dbReference type="InterPro" id="IPR000719">
    <property type="entry name" value="Prot_kinase_dom"/>
</dbReference>
<dbReference type="GO" id="GO:0005524">
    <property type="term" value="F:ATP binding"/>
    <property type="evidence" value="ECO:0007669"/>
    <property type="project" value="UniProtKB-UniRule"/>
</dbReference>
<dbReference type="InterPro" id="IPR008271">
    <property type="entry name" value="Ser/Thr_kinase_AS"/>
</dbReference>
<dbReference type="Pfam" id="PF00069">
    <property type="entry name" value="Pkinase"/>
    <property type="match status" value="1"/>
</dbReference>
<accession>A0A937RJ58</accession>
<reference evidence="11" key="1">
    <citation type="submission" date="2020-12" db="EMBL/GenBank/DDBJ databases">
        <title>Genomic characterization of non-nitrogen-fixing Frankia strains.</title>
        <authorList>
            <person name="Carlos-Shanley C."/>
            <person name="Guerra T."/>
            <person name="Hahn D."/>
        </authorList>
    </citation>
    <scope>NUCLEOTIDE SEQUENCE</scope>
    <source>
        <strain evidence="11">CN6</strain>
    </source>
</reference>
<dbReference type="AlphaFoldDB" id="A0A937RJ58"/>
<feature type="transmembrane region" description="Helical" evidence="9">
    <location>
        <begin position="345"/>
        <end position="364"/>
    </location>
</feature>
<keyword evidence="6 7" id="KW-0067">ATP-binding</keyword>
<feature type="binding site" evidence="7">
    <location>
        <position position="46"/>
    </location>
    <ligand>
        <name>ATP</name>
        <dbReference type="ChEBI" id="CHEBI:30616"/>
    </ligand>
</feature>
<evidence type="ECO:0000256" key="3">
    <source>
        <dbReference type="ARBA" id="ARBA00022679"/>
    </source>
</evidence>
<dbReference type="PANTHER" id="PTHR43289:SF6">
    <property type="entry name" value="SERINE_THREONINE-PROTEIN KINASE NEKL-3"/>
    <property type="match status" value="1"/>
</dbReference>
<dbReference type="RefSeq" id="WP_203004887.1">
    <property type="nucleotide sequence ID" value="NZ_JADWYU010000064.1"/>
</dbReference>
<evidence type="ECO:0000259" key="10">
    <source>
        <dbReference type="PROSITE" id="PS50011"/>
    </source>
</evidence>
<feature type="region of interest" description="Disordered" evidence="8">
    <location>
        <begin position="285"/>
        <end position="336"/>
    </location>
</feature>
<sequence>MSAEASGSESRVVAGRYRLLERLGSGTYGTVWRAHDDVLAVQVALKELRHDVTTEDGQSARAQLEREARIVARLRDHPHVVTVHDIVTDGGLPWIVMELVESRSLADLVRATGKLPPERVAAIGTALLDALVSAHALGITHRDVKPANVLIGAGDRVLLADFGVASHDAQPTIGHGPVGTLAYMAPEQFAGVRAKPAGDLFSLGATLYFALTGGSPFGRSTEAATIHAVLHDAPPRPAGPDRLARVVLGLLAKDPADRTTAGEAAAAFAAVAAGQAPRPELADLLGSTPPGQPDMPGLPASPGAVDSAATHGAKPRELATGARTGPTTTMPGTGRTGRGPARVAFLDRVVGAVLLIVATALALAPWLAVSLIDPPWWGYSAATVLTVFFGAWAAAFGTVLVRPPDPGP</sequence>
<evidence type="ECO:0000256" key="8">
    <source>
        <dbReference type="SAM" id="MobiDB-lite"/>
    </source>
</evidence>
<evidence type="ECO:0000256" key="2">
    <source>
        <dbReference type="ARBA" id="ARBA00022527"/>
    </source>
</evidence>
<organism evidence="11 12">
    <name type="scientific">Frankia nepalensis</name>
    <dbReference type="NCBI Taxonomy" id="1836974"/>
    <lineage>
        <taxon>Bacteria</taxon>
        <taxon>Bacillati</taxon>
        <taxon>Actinomycetota</taxon>
        <taxon>Actinomycetes</taxon>
        <taxon>Frankiales</taxon>
        <taxon>Frankiaceae</taxon>
        <taxon>Frankia</taxon>
    </lineage>
</organism>
<keyword evidence="5 11" id="KW-0418">Kinase</keyword>
<dbReference type="SMART" id="SM00220">
    <property type="entry name" value="S_TKc"/>
    <property type="match status" value="1"/>
</dbReference>
<evidence type="ECO:0000256" key="9">
    <source>
        <dbReference type="SAM" id="Phobius"/>
    </source>
</evidence>
<feature type="compositionally biased region" description="Low complexity" evidence="8">
    <location>
        <begin position="319"/>
        <end position="336"/>
    </location>
</feature>
<keyword evidence="9" id="KW-0812">Transmembrane</keyword>
<gene>
    <name evidence="11" type="ORF">I7412_29365</name>
</gene>
<dbReference type="Gene3D" id="1.10.510.10">
    <property type="entry name" value="Transferase(Phosphotransferase) domain 1"/>
    <property type="match status" value="1"/>
</dbReference>
<evidence type="ECO:0000256" key="4">
    <source>
        <dbReference type="ARBA" id="ARBA00022741"/>
    </source>
</evidence>
<protein>
    <recommendedName>
        <fullName evidence="1">non-specific serine/threonine protein kinase</fullName>
        <ecNumber evidence="1">2.7.11.1</ecNumber>
    </recommendedName>
</protein>
<keyword evidence="4 7" id="KW-0547">Nucleotide-binding</keyword>
<dbReference type="InterPro" id="IPR011009">
    <property type="entry name" value="Kinase-like_dom_sf"/>
</dbReference>
<dbReference type="GO" id="GO:0004674">
    <property type="term" value="F:protein serine/threonine kinase activity"/>
    <property type="evidence" value="ECO:0007669"/>
    <property type="project" value="UniProtKB-KW"/>
</dbReference>
<feature type="transmembrane region" description="Helical" evidence="9">
    <location>
        <begin position="376"/>
        <end position="401"/>
    </location>
</feature>
<evidence type="ECO:0000256" key="5">
    <source>
        <dbReference type="ARBA" id="ARBA00022777"/>
    </source>
</evidence>
<evidence type="ECO:0000256" key="1">
    <source>
        <dbReference type="ARBA" id="ARBA00012513"/>
    </source>
</evidence>
<dbReference type="Gene3D" id="3.30.200.20">
    <property type="entry name" value="Phosphorylase Kinase, domain 1"/>
    <property type="match status" value="1"/>
</dbReference>
<comment type="caution">
    <text evidence="11">The sequence shown here is derived from an EMBL/GenBank/DDBJ whole genome shotgun (WGS) entry which is preliminary data.</text>
</comment>
<dbReference type="EC" id="2.7.11.1" evidence="1"/>
<dbReference type="Proteomes" id="UP000604475">
    <property type="component" value="Unassembled WGS sequence"/>
</dbReference>
<keyword evidence="9" id="KW-0472">Membrane</keyword>
<dbReference type="SUPFAM" id="SSF56112">
    <property type="entry name" value="Protein kinase-like (PK-like)"/>
    <property type="match status" value="1"/>
</dbReference>
<dbReference type="PANTHER" id="PTHR43289">
    <property type="entry name" value="MITOGEN-ACTIVATED PROTEIN KINASE KINASE KINASE 20-RELATED"/>
    <property type="match status" value="1"/>
</dbReference>
<keyword evidence="9" id="KW-1133">Transmembrane helix</keyword>
<proteinExistence type="predicted"/>
<name>A0A937RJ58_9ACTN</name>
<feature type="domain" description="Protein kinase" evidence="10">
    <location>
        <begin position="17"/>
        <end position="281"/>
    </location>
</feature>
<dbReference type="CDD" id="cd14014">
    <property type="entry name" value="STKc_PknB_like"/>
    <property type="match status" value="1"/>
</dbReference>
<evidence type="ECO:0000313" key="11">
    <source>
        <dbReference type="EMBL" id="MBL7631197.1"/>
    </source>
</evidence>
<evidence type="ECO:0000256" key="7">
    <source>
        <dbReference type="PROSITE-ProRule" id="PRU10141"/>
    </source>
</evidence>
<keyword evidence="12" id="KW-1185">Reference proteome</keyword>
<dbReference type="InterPro" id="IPR017441">
    <property type="entry name" value="Protein_kinase_ATP_BS"/>
</dbReference>
<evidence type="ECO:0000256" key="6">
    <source>
        <dbReference type="ARBA" id="ARBA00022840"/>
    </source>
</evidence>
<keyword evidence="2 11" id="KW-0723">Serine/threonine-protein kinase</keyword>